<proteinExistence type="predicted"/>
<name>A0A9W8DQS1_9FUNG</name>
<sequence>MSSPLSSKSNDTQLQAQLQRILTNGALVCKVNESLGIMFCTSKNHTTPNDNDEGIQHAFNGFFGDQFNQVFTINLDKLLTATYTKIGNSSGSPGSLQDPSDFTTEWMIVRYEYPLVTLVPKGFIVNDLLDSSNQGKGDWFRQSLGHFHTILRDDCFEKANDMIFGPRNLLGAGQLFDFLGFTSMFESFIQNVEGLSGNTKDVFEKIASYNNLEAFLQLMINGEYNDYGKFGISVLRNARKVSPEFIKQEAQLFLAKYSGADMMGNYIDDISDYSNDEESETIPSIFDFAYFAKAEHLASEIRTSDSSDPYLFLNVNCDVYIDVERILVTYYSLVFLLIKKHIYQKPLKDCEFDFPTNPEDIAKWRVLYCLASYVCILRIQHPNLPVDCVRSAQTDHKDGSFEEGCCLAKILFENTKEPDSHVTKAISNQIHLLKDSAPIDEQEVLTSMLFTFYMCR</sequence>
<dbReference type="EMBL" id="JANBPU010000198">
    <property type="protein sequence ID" value="KAJ1914434.1"/>
    <property type="molecule type" value="Genomic_DNA"/>
</dbReference>
<keyword evidence="2" id="KW-1185">Reference proteome</keyword>
<organism evidence="1 2">
    <name type="scientific">Mycoemilia scoparia</name>
    <dbReference type="NCBI Taxonomy" id="417184"/>
    <lineage>
        <taxon>Eukaryota</taxon>
        <taxon>Fungi</taxon>
        <taxon>Fungi incertae sedis</taxon>
        <taxon>Zoopagomycota</taxon>
        <taxon>Kickxellomycotina</taxon>
        <taxon>Kickxellomycetes</taxon>
        <taxon>Kickxellales</taxon>
        <taxon>Kickxellaceae</taxon>
        <taxon>Mycoemilia</taxon>
    </lineage>
</organism>
<evidence type="ECO:0000313" key="1">
    <source>
        <dbReference type="EMBL" id="KAJ1914434.1"/>
    </source>
</evidence>
<dbReference type="AlphaFoldDB" id="A0A9W8DQS1"/>
<evidence type="ECO:0000313" key="2">
    <source>
        <dbReference type="Proteomes" id="UP001150538"/>
    </source>
</evidence>
<comment type="caution">
    <text evidence="1">The sequence shown here is derived from an EMBL/GenBank/DDBJ whole genome shotgun (WGS) entry which is preliminary data.</text>
</comment>
<reference evidence="1" key="1">
    <citation type="submission" date="2022-07" db="EMBL/GenBank/DDBJ databases">
        <title>Phylogenomic reconstructions and comparative analyses of Kickxellomycotina fungi.</title>
        <authorList>
            <person name="Reynolds N.K."/>
            <person name="Stajich J.E."/>
            <person name="Barry K."/>
            <person name="Grigoriev I.V."/>
            <person name="Crous P."/>
            <person name="Smith M.E."/>
        </authorList>
    </citation>
    <scope>NUCLEOTIDE SEQUENCE</scope>
    <source>
        <strain evidence="1">NBRC 100468</strain>
    </source>
</reference>
<protein>
    <submittedName>
        <fullName evidence="1">Uncharacterized protein</fullName>
    </submittedName>
</protein>
<dbReference type="Proteomes" id="UP001150538">
    <property type="component" value="Unassembled WGS sequence"/>
</dbReference>
<gene>
    <name evidence="1" type="ORF">H4219_004789</name>
</gene>
<accession>A0A9W8DQS1</accession>